<sequence length="78" mass="8822">MKHTTNHGNKGDLKTKEIRDKRSKKREAFSICAKRRRVSASLVQELCNPMRKSSSESHSSNVDCTQTTPKRFSSTAIV</sequence>
<evidence type="ECO:0000256" key="1">
    <source>
        <dbReference type="SAM" id="MobiDB-lite"/>
    </source>
</evidence>
<evidence type="ECO:0000313" key="2">
    <source>
        <dbReference type="EMBL" id="JAI00746.1"/>
    </source>
</evidence>
<dbReference type="AlphaFoldDB" id="A0A0E9XFZ7"/>
<feature type="region of interest" description="Disordered" evidence="1">
    <location>
        <begin position="1"/>
        <end position="26"/>
    </location>
</feature>
<proteinExistence type="predicted"/>
<protein>
    <submittedName>
        <fullName evidence="2">Uncharacterized protein</fullName>
    </submittedName>
</protein>
<feature type="compositionally biased region" description="Basic and acidic residues" evidence="1">
    <location>
        <begin position="9"/>
        <end position="20"/>
    </location>
</feature>
<name>A0A0E9XFZ7_ANGAN</name>
<reference evidence="2" key="2">
    <citation type="journal article" date="2015" name="Fish Shellfish Immunol.">
        <title>Early steps in the European eel (Anguilla anguilla)-Vibrio vulnificus interaction in the gills: Role of the RtxA13 toxin.</title>
        <authorList>
            <person name="Callol A."/>
            <person name="Pajuelo D."/>
            <person name="Ebbesson L."/>
            <person name="Teles M."/>
            <person name="MacKenzie S."/>
            <person name="Amaro C."/>
        </authorList>
    </citation>
    <scope>NUCLEOTIDE SEQUENCE</scope>
</reference>
<feature type="compositionally biased region" description="Polar residues" evidence="1">
    <location>
        <begin position="56"/>
        <end position="78"/>
    </location>
</feature>
<accession>A0A0E9XFZ7</accession>
<dbReference type="EMBL" id="GBXM01007832">
    <property type="protein sequence ID" value="JAI00746.1"/>
    <property type="molecule type" value="Transcribed_RNA"/>
</dbReference>
<organism evidence="2">
    <name type="scientific">Anguilla anguilla</name>
    <name type="common">European freshwater eel</name>
    <name type="synonym">Muraena anguilla</name>
    <dbReference type="NCBI Taxonomy" id="7936"/>
    <lineage>
        <taxon>Eukaryota</taxon>
        <taxon>Metazoa</taxon>
        <taxon>Chordata</taxon>
        <taxon>Craniata</taxon>
        <taxon>Vertebrata</taxon>
        <taxon>Euteleostomi</taxon>
        <taxon>Actinopterygii</taxon>
        <taxon>Neopterygii</taxon>
        <taxon>Teleostei</taxon>
        <taxon>Anguilliformes</taxon>
        <taxon>Anguillidae</taxon>
        <taxon>Anguilla</taxon>
    </lineage>
</organism>
<feature type="region of interest" description="Disordered" evidence="1">
    <location>
        <begin position="50"/>
        <end position="78"/>
    </location>
</feature>
<reference evidence="2" key="1">
    <citation type="submission" date="2014-11" db="EMBL/GenBank/DDBJ databases">
        <authorList>
            <person name="Amaro Gonzalez C."/>
        </authorList>
    </citation>
    <scope>NUCLEOTIDE SEQUENCE</scope>
</reference>